<dbReference type="Gene3D" id="2.70.9.10">
    <property type="entry name" value="Adenovirus Type 2 Hexon, domain 4"/>
    <property type="match status" value="1"/>
</dbReference>
<dbReference type="InterPro" id="IPR038519">
    <property type="entry name" value="MCP_C_sf"/>
</dbReference>
<evidence type="ECO:0000313" key="6">
    <source>
        <dbReference type="EMBL" id="AYV81999.1"/>
    </source>
</evidence>
<accession>A0A3G5A9H2</accession>
<evidence type="ECO:0000256" key="2">
    <source>
        <dbReference type="ARBA" id="ARBA00022561"/>
    </source>
</evidence>
<dbReference type="SUPFAM" id="SSF49749">
    <property type="entry name" value="Group II dsDNA viruses VP"/>
    <property type="match status" value="2"/>
</dbReference>
<dbReference type="GO" id="GO:0005198">
    <property type="term" value="F:structural molecule activity"/>
    <property type="evidence" value="ECO:0007669"/>
    <property type="project" value="InterPro"/>
</dbReference>
<sequence>MAGGLMQLIAYGAQDIYLTGNPQITFFKVVYRRYTNFSIETIEQPFISETAFNKRASCKITRNGDLVTKMYLRVIINSVNPEGSNFAWIRRLGHAIIRQVDIDLGGTKIDRQYGTWIDIWYELTRISSHDVGYAKMIGDVPELTNYDNTIKPQYVLYVPLQFWFNRYVGLAVPLIALQYHDMNIGVDFETSTVLAVRDCNFNMSKLSINTASILVDYVYLDSEERKRFAQVGHEYLIEQLQYNGTELVQSMPGLTTSATTATIPYKLDFNHPTKELFWAMREGNYISGNTFIYYTNNDIWSVEAAALLILQKSVSIGNNPINVVGGTWIPVNPTQIVTVGTFNVKNNSSVIVYINPTSLTIGSYGITDKINADIIISSTQQLTFQNVTTTLTVRDISIPLKYMDDTRFNTCDPIVYQFSNYGILIDGTNNPVSMGLLQLNGHDRFDQREGAWFNYVQPEMCHRNTPKDGINVYSFSIYPEEHQPSGTANLSRIDTTTLTLTFTDSTYNNNLPPLYLFNPQNNIWLFGINYNILRIMSGLSGLAYSVA</sequence>
<organism evidence="6">
    <name type="scientific">Homavirus sp</name>
    <dbReference type="NCBI Taxonomy" id="2487769"/>
    <lineage>
        <taxon>Viruses</taxon>
        <taxon>Varidnaviria</taxon>
        <taxon>Bamfordvirae</taxon>
        <taxon>Nucleocytoviricota</taxon>
        <taxon>Megaviricetes</taxon>
        <taxon>Imitervirales</taxon>
        <taxon>Mimiviridae</taxon>
        <taxon>Klosneuvirinae</taxon>
    </lineage>
</organism>
<keyword evidence="2" id="KW-0167">Capsid protein</keyword>
<dbReference type="InterPro" id="IPR031654">
    <property type="entry name" value="Capsid_N"/>
</dbReference>
<keyword evidence="3" id="KW-0946">Virion</keyword>
<name>A0A3G5A9H2_9VIRU</name>
<dbReference type="Gene3D" id="2.70.9.20">
    <property type="entry name" value="Major capsid protein Vp54"/>
    <property type="match status" value="1"/>
</dbReference>
<dbReference type="InterPro" id="IPR016112">
    <property type="entry name" value="VP_dsDNA_II"/>
</dbReference>
<protein>
    <submittedName>
        <fullName evidence="6">NCLDV major capsid protein</fullName>
    </submittedName>
</protein>
<comment type="subcellular location">
    <subcellularLocation>
        <location evidence="1">Virion</location>
    </subcellularLocation>
</comment>
<reference evidence="6" key="1">
    <citation type="submission" date="2018-10" db="EMBL/GenBank/DDBJ databases">
        <title>Hidden diversity of soil giant viruses.</title>
        <authorList>
            <person name="Schulz F."/>
            <person name="Alteio L."/>
            <person name="Goudeau D."/>
            <person name="Ryan E.M."/>
            <person name="Malmstrom R.R."/>
            <person name="Blanchard J."/>
            <person name="Woyke T."/>
        </authorList>
    </citation>
    <scope>NUCLEOTIDE SEQUENCE</scope>
    <source>
        <strain evidence="6">HOV1</strain>
    </source>
</reference>
<dbReference type="EMBL" id="MK072333">
    <property type="protein sequence ID" value="AYV81999.1"/>
    <property type="molecule type" value="Genomic_DNA"/>
</dbReference>
<dbReference type="Pfam" id="PF16903">
    <property type="entry name" value="Capsid_N"/>
    <property type="match status" value="1"/>
</dbReference>
<evidence type="ECO:0000259" key="5">
    <source>
        <dbReference type="Pfam" id="PF16903"/>
    </source>
</evidence>
<evidence type="ECO:0000256" key="1">
    <source>
        <dbReference type="ARBA" id="ARBA00004328"/>
    </source>
</evidence>
<evidence type="ECO:0000259" key="4">
    <source>
        <dbReference type="Pfam" id="PF04451"/>
    </source>
</evidence>
<dbReference type="GO" id="GO:0019028">
    <property type="term" value="C:viral capsid"/>
    <property type="evidence" value="ECO:0007669"/>
    <property type="project" value="UniProtKB-KW"/>
</dbReference>
<gene>
    <name evidence="6" type="ORF">Homavirus2_3</name>
</gene>
<dbReference type="InterPro" id="IPR007542">
    <property type="entry name" value="MCP_C"/>
</dbReference>
<proteinExistence type="predicted"/>
<dbReference type="Pfam" id="PF04451">
    <property type="entry name" value="Capsid_NCLDV"/>
    <property type="match status" value="1"/>
</dbReference>
<feature type="domain" description="Major capsid protein N-terminal" evidence="5">
    <location>
        <begin position="25"/>
        <end position="221"/>
    </location>
</feature>
<evidence type="ECO:0000256" key="3">
    <source>
        <dbReference type="ARBA" id="ARBA00022844"/>
    </source>
</evidence>
<feature type="domain" description="Major capsid protein C-terminal" evidence="4">
    <location>
        <begin position="224"/>
        <end position="541"/>
    </location>
</feature>